<evidence type="ECO:0000313" key="2">
    <source>
        <dbReference type="Proteomes" id="UP000325315"/>
    </source>
</evidence>
<accession>A0A5B6VVJ2</accession>
<dbReference type="AlphaFoldDB" id="A0A5B6VVJ2"/>
<evidence type="ECO:0000313" key="1">
    <source>
        <dbReference type="EMBL" id="KAA3473113.1"/>
    </source>
</evidence>
<dbReference type="EMBL" id="SMMG02000005">
    <property type="protein sequence ID" value="KAA3473113.1"/>
    <property type="molecule type" value="Genomic_DNA"/>
</dbReference>
<keyword evidence="2" id="KW-1185">Reference proteome</keyword>
<gene>
    <name evidence="1" type="ORF">EPI10_023521</name>
</gene>
<sequence length="79" mass="9704">MKYISQLYLEKNKKEFIELKQGEIMVVEYEWEFVRRSKYARELGLSEDIRMLVEALELKEFIVLFEKAQEIEDIRNQKK</sequence>
<name>A0A5B6VVJ2_9ROSI</name>
<comment type="caution">
    <text evidence="1">The sequence shown here is derived from an EMBL/GenBank/DDBJ whole genome shotgun (WGS) entry which is preliminary data.</text>
</comment>
<dbReference type="OrthoDB" id="2272416at2759"/>
<reference evidence="1" key="1">
    <citation type="submission" date="2019-08" db="EMBL/GenBank/DDBJ databases">
        <authorList>
            <person name="Liu F."/>
        </authorList>
    </citation>
    <scope>NUCLEOTIDE SEQUENCE [LARGE SCALE GENOMIC DNA]</scope>
    <source>
        <strain evidence="1">PA1801</strain>
        <tissue evidence="1">Leaf</tissue>
    </source>
</reference>
<protein>
    <submittedName>
        <fullName evidence="1">Gag-Pol polyprotein</fullName>
    </submittedName>
</protein>
<organism evidence="1 2">
    <name type="scientific">Gossypium australe</name>
    <dbReference type="NCBI Taxonomy" id="47621"/>
    <lineage>
        <taxon>Eukaryota</taxon>
        <taxon>Viridiplantae</taxon>
        <taxon>Streptophyta</taxon>
        <taxon>Embryophyta</taxon>
        <taxon>Tracheophyta</taxon>
        <taxon>Spermatophyta</taxon>
        <taxon>Magnoliopsida</taxon>
        <taxon>eudicotyledons</taxon>
        <taxon>Gunneridae</taxon>
        <taxon>Pentapetalae</taxon>
        <taxon>rosids</taxon>
        <taxon>malvids</taxon>
        <taxon>Malvales</taxon>
        <taxon>Malvaceae</taxon>
        <taxon>Malvoideae</taxon>
        <taxon>Gossypium</taxon>
    </lineage>
</organism>
<dbReference type="Proteomes" id="UP000325315">
    <property type="component" value="Unassembled WGS sequence"/>
</dbReference>
<proteinExistence type="predicted"/>